<sequence>MCWYGGKLISGSQLTGLAIGALALNPSFNPDVLSYTAETSNKSNVIKATTDDDVSVDVTLTNANHSNTPVTNGAAVTWSAGENVLTFTVKAENAAVTTYTVTVNKS</sequence>
<evidence type="ECO:0000313" key="3">
    <source>
        <dbReference type="Proteomes" id="UP000479563"/>
    </source>
</evidence>
<dbReference type="Pfam" id="PF12733">
    <property type="entry name" value="Cadherin-like"/>
    <property type="match status" value="1"/>
</dbReference>
<proteinExistence type="predicted"/>
<feature type="domain" description="Cadherin-like beta-sandwich-like" evidence="1">
    <location>
        <begin position="21"/>
        <end position="105"/>
    </location>
</feature>
<organism evidence="2 3">
    <name type="scientific">Agathobacter rectalis</name>
    <dbReference type="NCBI Taxonomy" id="39491"/>
    <lineage>
        <taxon>Bacteria</taxon>
        <taxon>Bacillati</taxon>
        <taxon>Bacillota</taxon>
        <taxon>Clostridia</taxon>
        <taxon>Lachnospirales</taxon>
        <taxon>Lachnospiraceae</taxon>
        <taxon>Agathobacter</taxon>
    </lineage>
</organism>
<gene>
    <name evidence="2" type="ORF">GKE07_07865</name>
</gene>
<evidence type="ECO:0000259" key="1">
    <source>
        <dbReference type="Pfam" id="PF12733"/>
    </source>
</evidence>
<dbReference type="EMBL" id="WKQP01000010">
    <property type="protein sequence ID" value="MSC60111.1"/>
    <property type="molecule type" value="Genomic_DNA"/>
</dbReference>
<comment type="caution">
    <text evidence="2">The sequence shown here is derived from an EMBL/GenBank/DDBJ whole genome shotgun (WGS) entry which is preliminary data.</text>
</comment>
<protein>
    <recommendedName>
        <fullName evidence="1">Cadherin-like beta-sandwich-like domain-containing protein</fullName>
    </recommendedName>
</protein>
<dbReference type="InterPro" id="IPR025883">
    <property type="entry name" value="Cadherin-like_domain"/>
</dbReference>
<dbReference type="AlphaFoldDB" id="A0A6L5T7E3"/>
<reference evidence="2 3" key="1">
    <citation type="journal article" date="2019" name="Nat. Med.">
        <title>A library of human gut bacterial isolates paired with longitudinal multiomics data enables mechanistic microbiome research.</title>
        <authorList>
            <person name="Poyet M."/>
            <person name="Groussin M."/>
            <person name="Gibbons S.M."/>
            <person name="Avila-Pacheco J."/>
            <person name="Jiang X."/>
            <person name="Kearney S.M."/>
            <person name="Perrotta A.R."/>
            <person name="Berdy B."/>
            <person name="Zhao S."/>
            <person name="Lieberman T.D."/>
            <person name="Swanson P.K."/>
            <person name="Smith M."/>
            <person name="Roesemann S."/>
            <person name="Alexander J.E."/>
            <person name="Rich S.A."/>
            <person name="Livny J."/>
            <person name="Vlamakis H."/>
            <person name="Clish C."/>
            <person name="Bullock K."/>
            <person name="Deik A."/>
            <person name="Scott J."/>
            <person name="Pierce K.A."/>
            <person name="Xavier R.J."/>
            <person name="Alm E.J."/>
        </authorList>
    </citation>
    <scope>NUCLEOTIDE SEQUENCE [LARGE SCALE GENOMIC DNA]</scope>
    <source>
        <strain evidence="2 3">BIOML-A11</strain>
    </source>
</reference>
<accession>A0A6L5T7E3</accession>
<dbReference type="Proteomes" id="UP000479563">
    <property type="component" value="Unassembled WGS sequence"/>
</dbReference>
<name>A0A6L5T7E3_9FIRM</name>
<evidence type="ECO:0000313" key="2">
    <source>
        <dbReference type="EMBL" id="MSC60111.1"/>
    </source>
</evidence>